<evidence type="ECO:0000313" key="3">
    <source>
        <dbReference type="Proteomes" id="UP000612233"/>
    </source>
</evidence>
<dbReference type="Proteomes" id="UP000612233">
    <property type="component" value="Unassembled WGS sequence"/>
</dbReference>
<keyword evidence="1" id="KW-0472">Membrane</keyword>
<protein>
    <submittedName>
        <fullName evidence="2">Uncharacterized protein</fullName>
    </submittedName>
</protein>
<keyword evidence="1" id="KW-1133">Transmembrane helix</keyword>
<dbReference type="AlphaFoldDB" id="A0A927BGA4"/>
<gene>
    <name evidence="2" type="ORF">IC235_16625</name>
</gene>
<dbReference type="RefSeq" id="WP_191006323.1">
    <property type="nucleotide sequence ID" value="NZ_JACXAD010000020.1"/>
</dbReference>
<feature type="transmembrane region" description="Helical" evidence="1">
    <location>
        <begin position="99"/>
        <end position="120"/>
    </location>
</feature>
<organism evidence="2 3">
    <name type="scientific">Hymenobacter montanus</name>
    <dbReference type="NCBI Taxonomy" id="2771359"/>
    <lineage>
        <taxon>Bacteria</taxon>
        <taxon>Pseudomonadati</taxon>
        <taxon>Bacteroidota</taxon>
        <taxon>Cytophagia</taxon>
        <taxon>Cytophagales</taxon>
        <taxon>Hymenobacteraceae</taxon>
        <taxon>Hymenobacter</taxon>
    </lineage>
</organism>
<keyword evidence="1" id="KW-0812">Transmembrane</keyword>
<evidence type="ECO:0000313" key="2">
    <source>
        <dbReference type="EMBL" id="MBD2769514.1"/>
    </source>
</evidence>
<keyword evidence="3" id="KW-1185">Reference proteome</keyword>
<name>A0A927BGA4_9BACT</name>
<dbReference type="EMBL" id="JACXAD010000020">
    <property type="protein sequence ID" value="MBD2769514.1"/>
    <property type="molecule type" value="Genomic_DNA"/>
</dbReference>
<feature type="transmembrane region" description="Helical" evidence="1">
    <location>
        <begin position="39"/>
        <end position="56"/>
    </location>
</feature>
<feature type="transmembrane region" description="Helical" evidence="1">
    <location>
        <begin position="68"/>
        <end position="87"/>
    </location>
</feature>
<reference evidence="2" key="1">
    <citation type="submission" date="2020-09" db="EMBL/GenBank/DDBJ databases">
        <authorList>
            <person name="Kim M.K."/>
        </authorList>
    </citation>
    <scope>NUCLEOTIDE SEQUENCE</scope>
    <source>
        <strain evidence="2">BT664</strain>
    </source>
</reference>
<evidence type="ECO:0000256" key="1">
    <source>
        <dbReference type="SAM" id="Phobius"/>
    </source>
</evidence>
<sequence>MNTRKLLLSLVLGIVFWLFAARFVRYFGPYFFTGHPPRLLALYAATVPLSWLFIQIAKRLGRLTPPELYDSAVVMTGVATLLDGLALTFQQSLYGESSAVVLLGAAWILWGVGCGLALAYGLRGRHWSQAVGERSRDLITAG</sequence>
<proteinExistence type="predicted"/>
<comment type="caution">
    <text evidence="2">The sequence shown here is derived from an EMBL/GenBank/DDBJ whole genome shotgun (WGS) entry which is preliminary data.</text>
</comment>
<accession>A0A927BGA4</accession>